<dbReference type="Gene3D" id="3.20.20.80">
    <property type="entry name" value="Glycosidases"/>
    <property type="match status" value="1"/>
</dbReference>
<evidence type="ECO:0000256" key="7">
    <source>
        <dbReference type="ARBA" id="ARBA00022801"/>
    </source>
</evidence>
<evidence type="ECO:0000256" key="9">
    <source>
        <dbReference type="ARBA" id="ARBA00023326"/>
    </source>
</evidence>
<evidence type="ECO:0000256" key="5">
    <source>
        <dbReference type="ARBA" id="ARBA00022525"/>
    </source>
</evidence>
<keyword evidence="7 10" id="KW-0378">Hydrolase</keyword>
<keyword evidence="15" id="KW-1185">Reference proteome</keyword>
<organism evidence="14 15">
    <name type="scientific">Colletotrichum spinosum</name>
    <dbReference type="NCBI Taxonomy" id="1347390"/>
    <lineage>
        <taxon>Eukaryota</taxon>
        <taxon>Fungi</taxon>
        <taxon>Dikarya</taxon>
        <taxon>Ascomycota</taxon>
        <taxon>Pezizomycotina</taxon>
        <taxon>Sordariomycetes</taxon>
        <taxon>Hypocreomycetidae</taxon>
        <taxon>Glomerellales</taxon>
        <taxon>Glomerellaceae</taxon>
        <taxon>Colletotrichum</taxon>
        <taxon>Colletotrichum orbiculare species complex</taxon>
    </lineage>
</organism>
<dbReference type="InterPro" id="IPR001000">
    <property type="entry name" value="GH10_dom"/>
</dbReference>
<dbReference type="Proteomes" id="UP000295083">
    <property type="component" value="Unassembled WGS sequence"/>
</dbReference>
<evidence type="ECO:0000313" key="15">
    <source>
        <dbReference type="Proteomes" id="UP000295083"/>
    </source>
</evidence>
<name>A0A4R8Q672_9PEZI</name>
<evidence type="ECO:0000256" key="6">
    <source>
        <dbReference type="ARBA" id="ARBA00022651"/>
    </source>
</evidence>
<gene>
    <name evidence="14" type="primary">xyn1-1</name>
    <name evidence="14" type="ORF">C8035_v000770</name>
</gene>
<keyword evidence="6 14" id="KW-0858">Xylan degradation</keyword>
<dbReference type="SUPFAM" id="SSF51445">
    <property type="entry name" value="(Trans)glycosidases"/>
    <property type="match status" value="1"/>
</dbReference>
<dbReference type="InterPro" id="IPR044846">
    <property type="entry name" value="GH10"/>
</dbReference>
<dbReference type="PANTHER" id="PTHR31490:SF35">
    <property type="entry name" value="ENDO-1,4-BETA-XYLANASE"/>
    <property type="match status" value="1"/>
</dbReference>
<feature type="domain" description="GH10" evidence="13">
    <location>
        <begin position="18"/>
        <end position="335"/>
    </location>
</feature>
<protein>
    <recommendedName>
        <fullName evidence="10">Beta-xylanase</fullName>
        <ecNumber evidence="10">3.2.1.8</ecNumber>
    </recommendedName>
</protein>
<proteinExistence type="inferred from homology"/>
<evidence type="ECO:0000256" key="12">
    <source>
        <dbReference type="SAM" id="SignalP"/>
    </source>
</evidence>
<comment type="similarity">
    <text evidence="4 10">Belongs to the glycosyl hydrolase 10 (cellulase F) family.</text>
</comment>
<dbReference type="Pfam" id="PF00331">
    <property type="entry name" value="Glyco_hydro_10"/>
    <property type="match status" value="1"/>
</dbReference>
<dbReference type="PROSITE" id="PS51760">
    <property type="entry name" value="GH10_2"/>
    <property type="match status" value="1"/>
</dbReference>
<comment type="subcellular location">
    <subcellularLocation>
        <location evidence="2">Secreted</location>
    </subcellularLocation>
</comment>
<comment type="caution">
    <text evidence="14">The sequence shown here is derived from an EMBL/GenBank/DDBJ whole genome shotgun (WGS) entry which is preliminary data.</text>
</comment>
<evidence type="ECO:0000259" key="13">
    <source>
        <dbReference type="PROSITE" id="PS51760"/>
    </source>
</evidence>
<dbReference type="GO" id="GO:0005576">
    <property type="term" value="C:extracellular region"/>
    <property type="evidence" value="ECO:0007669"/>
    <property type="project" value="UniProtKB-SubCell"/>
</dbReference>
<keyword evidence="12" id="KW-0732">Signal</keyword>
<comment type="pathway">
    <text evidence="3">Glycan degradation; xylan degradation.</text>
</comment>
<feature type="chain" id="PRO_5020608694" description="Beta-xylanase" evidence="12">
    <location>
        <begin position="20"/>
        <end position="515"/>
    </location>
</feature>
<dbReference type="GO" id="GO:0045493">
    <property type="term" value="P:xylan catabolic process"/>
    <property type="evidence" value="ECO:0007669"/>
    <property type="project" value="UniProtKB-KW"/>
</dbReference>
<dbReference type="PRINTS" id="PR00134">
    <property type="entry name" value="GLHYDRLASE10"/>
</dbReference>
<accession>A0A4R8Q672</accession>
<dbReference type="EMBL" id="QAPG01000084">
    <property type="protein sequence ID" value="TDZ32206.1"/>
    <property type="molecule type" value="Genomic_DNA"/>
</dbReference>
<keyword evidence="5" id="KW-0964">Secreted</keyword>
<sequence>MRVSIASLALLALADNVSANLHSLAVAAGKKYFGTATDNNELADSSYTAITKDPKYFGQITPANGQKWDYTESRQGVFQYSYADVVPRFAKTNGQLVRCHTLLYRSQTPTWVTSGSWSKDQMTAVIKTHIENLVGHYKGQCYSWDVVNEAVDDEGEYRETVFYKVLGLDHITLAFNTAHAVDPEAKLYYNDYNIENPNPKQKKTVELVKYLQAAKAPLHGVGLQGHFIVGSMPSQADLETVANEFAGLGVDVAYTELDVKFTKLPYTGEGLQEQADAYAAVVKACLNVDACVGWTVWDWTDKYSWVPNTFPGQGGACLFDSNLKPKPAYDAVVAALEAAAKKSASTQSAATPTATATTDISLKPTSTVVSTSVAESAQSTGAAPVTNTTATETASATSSDAIASVTTLPLSSASGAAANATAIYTNGTATVTGSAGVVTSIAGSVVPGDVLPTATPGYAVTTAAPGGEVSGVYGSLSVPTQTAVPVSPTPMSPCERKRLRRMKKRQALAARKGVA</sequence>
<feature type="compositionally biased region" description="Low complexity" evidence="11">
    <location>
        <begin position="382"/>
        <end position="398"/>
    </location>
</feature>
<keyword evidence="8 10" id="KW-0119">Carbohydrate metabolism</keyword>
<evidence type="ECO:0000256" key="8">
    <source>
        <dbReference type="ARBA" id="ARBA00023277"/>
    </source>
</evidence>
<comment type="catalytic activity">
    <reaction evidence="1 10">
        <text>Endohydrolysis of (1-&gt;4)-beta-D-xylosidic linkages in xylans.</text>
        <dbReference type="EC" id="3.2.1.8"/>
    </reaction>
</comment>
<evidence type="ECO:0000256" key="4">
    <source>
        <dbReference type="ARBA" id="ARBA00007495"/>
    </source>
</evidence>
<dbReference type="InterPro" id="IPR017853">
    <property type="entry name" value="GH"/>
</dbReference>
<dbReference type="PANTHER" id="PTHR31490">
    <property type="entry name" value="GLYCOSYL HYDROLASE"/>
    <property type="match status" value="1"/>
</dbReference>
<reference evidence="14 15" key="1">
    <citation type="submission" date="2018-11" db="EMBL/GenBank/DDBJ databases">
        <title>Genome sequence and assembly of Colletotrichum spinosum.</title>
        <authorList>
            <person name="Gan P."/>
            <person name="Shirasu K."/>
        </authorList>
    </citation>
    <scope>NUCLEOTIDE SEQUENCE [LARGE SCALE GENOMIC DNA]</scope>
    <source>
        <strain evidence="14 15">CBS 515.97</strain>
    </source>
</reference>
<dbReference type="EC" id="3.2.1.8" evidence="10"/>
<evidence type="ECO:0000313" key="14">
    <source>
        <dbReference type="EMBL" id="TDZ32206.1"/>
    </source>
</evidence>
<feature type="signal peptide" evidence="12">
    <location>
        <begin position="1"/>
        <end position="19"/>
    </location>
</feature>
<feature type="region of interest" description="Disordered" evidence="11">
    <location>
        <begin position="375"/>
        <end position="398"/>
    </location>
</feature>
<dbReference type="AlphaFoldDB" id="A0A4R8Q672"/>
<evidence type="ECO:0000256" key="10">
    <source>
        <dbReference type="RuleBase" id="RU361174"/>
    </source>
</evidence>
<evidence type="ECO:0000256" key="1">
    <source>
        <dbReference type="ARBA" id="ARBA00000681"/>
    </source>
</evidence>
<evidence type="ECO:0000256" key="3">
    <source>
        <dbReference type="ARBA" id="ARBA00004851"/>
    </source>
</evidence>
<evidence type="ECO:0000256" key="11">
    <source>
        <dbReference type="SAM" id="MobiDB-lite"/>
    </source>
</evidence>
<keyword evidence="10 14" id="KW-0326">Glycosidase</keyword>
<dbReference type="SMART" id="SM00633">
    <property type="entry name" value="Glyco_10"/>
    <property type="match status" value="1"/>
</dbReference>
<evidence type="ECO:0000256" key="2">
    <source>
        <dbReference type="ARBA" id="ARBA00004613"/>
    </source>
</evidence>
<dbReference type="GO" id="GO:0031176">
    <property type="term" value="F:endo-1,4-beta-xylanase activity"/>
    <property type="evidence" value="ECO:0007669"/>
    <property type="project" value="UniProtKB-EC"/>
</dbReference>
<keyword evidence="9 10" id="KW-0624">Polysaccharide degradation</keyword>